<gene>
    <name evidence="1" type="ORF">S03H2_10197</name>
</gene>
<dbReference type="EMBL" id="BARU01005260">
    <property type="protein sequence ID" value="GAH28940.1"/>
    <property type="molecule type" value="Genomic_DNA"/>
</dbReference>
<reference evidence="1" key="1">
    <citation type="journal article" date="2014" name="Front. Microbiol.">
        <title>High frequency of phylogenetically diverse reductive dehalogenase-homologous genes in deep subseafloor sedimentary metagenomes.</title>
        <authorList>
            <person name="Kawai M."/>
            <person name="Futagami T."/>
            <person name="Toyoda A."/>
            <person name="Takaki Y."/>
            <person name="Nishi S."/>
            <person name="Hori S."/>
            <person name="Arai W."/>
            <person name="Tsubouchi T."/>
            <person name="Morono Y."/>
            <person name="Uchiyama I."/>
            <person name="Ito T."/>
            <person name="Fujiyama A."/>
            <person name="Inagaki F."/>
            <person name="Takami H."/>
        </authorList>
    </citation>
    <scope>NUCLEOTIDE SEQUENCE</scope>
    <source>
        <strain evidence="1">Expedition CK06-06</strain>
    </source>
</reference>
<evidence type="ECO:0000313" key="1">
    <source>
        <dbReference type="EMBL" id="GAH28940.1"/>
    </source>
</evidence>
<organism evidence="1">
    <name type="scientific">marine sediment metagenome</name>
    <dbReference type="NCBI Taxonomy" id="412755"/>
    <lineage>
        <taxon>unclassified sequences</taxon>
        <taxon>metagenomes</taxon>
        <taxon>ecological metagenomes</taxon>
    </lineage>
</organism>
<protein>
    <submittedName>
        <fullName evidence="1">Uncharacterized protein</fullName>
    </submittedName>
</protein>
<comment type="caution">
    <text evidence="1">The sequence shown here is derived from an EMBL/GenBank/DDBJ whole genome shotgun (WGS) entry which is preliminary data.</text>
</comment>
<proteinExistence type="predicted"/>
<feature type="non-terminal residue" evidence="1">
    <location>
        <position position="91"/>
    </location>
</feature>
<name>X1F8Q1_9ZZZZ</name>
<accession>X1F8Q1</accession>
<sequence>MTKRSIGDVSPQFMTLHVVESGANTFTQAEFETSVTPEASGGSIVMEILKVFVNHDVPPPDITSPMAKAFLRIALTRDSKASMPAAYSTDL</sequence>
<dbReference type="AlphaFoldDB" id="X1F8Q1"/>